<dbReference type="EMBL" id="CP094970">
    <property type="protein sequence ID" value="UYM06149.1"/>
    <property type="molecule type" value="Genomic_DNA"/>
</dbReference>
<feature type="compositionally biased region" description="Basic and acidic residues" evidence="1">
    <location>
        <begin position="1"/>
        <end position="15"/>
    </location>
</feature>
<feature type="domain" description="Polymerase/histidinol phosphatase N-terminal" evidence="2">
    <location>
        <begin position="4"/>
        <end position="69"/>
    </location>
</feature>
<dbReference type="SUPFAM" id="SSF89550">
    <property type="entry name" value="PHP domain-like"/>
    <property type="match status" value="1"/>
</dbReference>
<dbReference type="GO" id="GO:0035312">
    <property type="term" value="F:5'-3' DNA exonuclease activity"/>
    <property type="evidence" value="ECO:0007669"/>
    <property type="project" value="TreeGrafter"/>
</dbReference>
<dbReference type="InterPro" id="IPR003141">
    <property type="entry name" value="Pol/His_phosphatase_N"/>
</dbReference>
<organism evidence="3 4">
    <name type="scientific">Solicola gregarius</name>
    <dbReference type="NCBI Taxonomy" id="2908642"/>
    <lineage>
        <taxon>Bacteria</taxon>
        <taxon>Bacillati</taxon>
        <taxon>Actinomycetota</taxon>
        <taxon>Actinomycetes</taxon>
        <taxon>Propionibacteriales</taxon>
        <taxon>Nocardioidaceae</taxon>
        <taxon>Solicola</taxon>
    </lineage>
</organism>
<proteinExistence type="predicted"/>
<evidence type="ECO:0000259" key="2">
    <source>
        <dbReference type="SMART" id="SM00481"/>
    </source>
</evidence>
<keyword evidence="4" id="KW-1185">Reference proteome</keyword>
<dbReference type="InterPro" id="IPR016195">
    <property type="entry name" value="Pol/histidinol_Pase-like"/>
</dbReference>
<dbReference type="RefSeq" id="WP_271635002.1">
    <property type="nucleotide sequence ID" value="NZ_CP094970.1"/>
</dbReference>
<feature type="region of interest" description="Disordered" evidence="1">
    <location>
        <begin position="1"/>
        <end position="21"/>
    </location>
</feature>
<gene>
    <name evidence="3" type="ORF">L0C25_03490</name>
</gene>
<dbReference type="Proteomes" id="UP001164390">
    <property type="component" value="Chromosome"/>
</dbReference>
<accession>A0AA46YM06</accession>
<dbReference type="Gene3D" id="3.20.20.140">
    <property type="entry name" value="Metal-dependent hydrolases"/>
    <property type="match status" value="1"/>
</dbReference>
<sequence>MSGIDLHTHSSRSDGTDSPAELVGKANAAGLDVVALTDHDSTAGWAEAAAAADDVDVTLVRGLEISCEYEGSSVHLLAYEPDPTHVRLLDELARVLDGRNRRLPRTIECLNAAGFEITVADVEAVAGNAVATGRPHVADAMVARGYVANRDEAFDRFLKAGRPAYVRRYVADLVTMIGLVVDAGGVTVIAHPWGRGAGRALDRDAIAGLRDVGLRGIEVDHNDHPAAVRERLRGIARDLDLIVTGSSDYHGNGKIGFDLGCNTTAPREYERLRALITTS</sequence>
<name>A0AA46YM06_9ACTN</name>
<dbReference type="InterPro" id="IPR004013">
    <property type="entry name" value="PHP_dom"/>
</dbReference>
<evidence type="ECO:0000313" key="3">
    <source>
        <dbReference type="EMBL" id="UYM06149.1"/>
    </source>
</evidence>
<evidence type="ECO:0000313" key="4">
    <source>
        <dbReference type="Proteomes" id="UP001164390"/>
    </source>
</evidence>
<dbReference type="PANTHER" id="PTHR42924:SF3">
    <property type="entry name" value="POLYMERASE_HISTIDINOL PHOSPHATASE N-TERMINAL DOMAIN-CONTAINING PROTEIN"/>
    <property type="match status" value="1"/>
</dbReference>
<dbReference type="GO" id="GO:0004534">
    <property type="term" value="F:5'-3' RNA exonuclease activity"/>
    <property type="evidence" value="ECO:0007669"/>
    <property type="project" value="TreeGrafter"/>
</dbReference>
<evidence type="ECO:0000256" key="1">
    <source>
        <dbReference type="SAM" id="MobiDB-lite"/>
    </source>
</evidence>
<protein>
    <submittedName>
        <fullName evidence="3">PHP domain-containing protein</fullName>
    </submittedName>
</protein>
<dbReference type="Pfam" id="PF02811">
    <property type="entry name" value="PHP"/>
    <property type="match status" value="1"/>
</dbReference>
<dbReference type="KEGG" id="sgrg:L0C25_03490"/>
<dbReference type="SMART" id="SM00481">
    <property type="entry name" value="POLIIIAc"/>
    <property type="match status" value="1"/>
</dbReference>
<dbReference type="Gene3D" id="1.10.150.650">
    <property type="match status" value="1"/>
</dbReference>
<dbReference type="PANTHER" id="PTHR42924">
    <property type="entry name" value="EXONUCLEASE"/>
    <property type="match status" value="1"/>
</dbReference>
<dbReference type="CDD" id="cd07438">
    <property type="entry name" value="PHP_HisPPase_AMP"/>
    <property type="match status" value="1"/>
</dbReference>
<dbReference type="InterPro" id="IPR052018">
    <property type="entry name" value="PHP_domain"/>
</dbReference>
<dbReference type="AlphaFoldDB" id="A0AA46YM06"/>
<reference evidence="3" key="1">
    <citation type="submission" date="2022-01" db="EMBL/GenBank/DDBJ databases">
        <title>Nocardioidaceae gen. sp. A5X3R13.</title>
        <authorList>
            <person name="Lopez Marin M.A."/>
            <person name="Uhlik O."/>
        </authorList>
    </citation>
    <scope>NUCLEOTIDE SEQUENCE</scope>
    <source>
        <strain evidence="3">A5X3R13</strain>
    </source>
</reference>